<organism evidence="1 2">
    <name type="scientific">Perca fluviatilis</name>
    <name type="common">European perch</name>
    <dbReference type="NCBI Taxonomy" id="8168"/>
    <lineage>
        <taxon>Eukaryota</taxon>
        <taxon>Metazoa</taxon>
        <taxon>Chordata</taxon>
        <taxon>Craniata</taxon>
        <taxon>Vertebrata</taxon>
        <taxon>Euteleostomi</taxon>
        <taxon>Actinopterygii</taxon>
        <taxon>Neopterygii</taxon>
        <taxon>Teleostei</taxon>
        <taxon>Neoteleostei</taxon>
        <taxon>Acanthomorphata</taxon>
        <taxon>Eupercaria</taxon>
        <taxon>Perciformes</taxon>
        <taxon>Percoidei</taxon>
        <taxon>Percidae</taxon>
        <taxon>Percinae</taxon>
        <taxon>Perca</taxon>
    </lineage>
</organism>
<accession>A0A6A5FG47</accession>
<sequence length="87" mass="9985">MLSTRAVPLRRQFVATVLVILPLDPLLTGFHLPPRYLLTSPLRSQPAIPPSRHLRCLATHPPSDLRLRPYLELLSWPPLSSTFKHRF</sequence>
<reference evidence="1 2" key="1">
    <citation type="submission" date="2019-06" db="EMBL/GenBank/DDBJ databases">
        <title>A chromosome-scale genome assembly of the European perch, Perca fluviatilis.</title>
        <authorList>
            <person name="Roques C."/>
            <person name="Zahm M."/>
            <person name="Cabau C."/>
            <person name="Klopp C."/>
            <person name="Bouchez O."/>
            <person name="Donnadieu C."/>
            <person name="Kuhl H."/>
            <person name="Gislard M."/>
            <person name="Guendouz S."/>
            <person name="Journot L."/>
            <person name="Haffray P."/>
            <person name="Bestin A."/>
            <person name="Morvezen R."/>
            <person name="Feron R."/>
            <person name="Wen M."/>
            <person name="Jouanno E."/>
            <person name="Herpin A."/>
            <person name="Schartl M."/>
            <person name="Postlethwait J."/>
            <person name="Schaerlinger B."/>
            <person name="Chardard D."/>
            <person name="Lecocq T."/>
            <person name="Poncet C."/>
            <person name="Jaffrelo L."/>
            <person name="Lampietro C."/>
            <person name="Guiguen Y."/>
        </authorList>
    </citation>
    <scope>NUCLEOTIDE SEQUENCE [LARGE SCALE GENOMIC DNA]</scope>
    <source>
        <tissue evidence="1">Blood</tissue>
    </source>
</reference>
<dbReference type="AlphaFoldDB" id="A0A6A5FG47"/>
<dbReference type="Proteomes" id="UP000465112">
    <property type="component" value="Chromosome 6"/>
</dbReference>
<proteinExistence type="predicted"/>
<gene>
    <name evidence="1" type="ORF">PFLUV_G00067750</name>
</gene>
<protein>
    <submittedName>
        <fullName evidence="1">Uncharacterized protein</fullName>
    </submittedName>
</protein>
<dbReference type="EMBL" id="VHII01000006">
    <property type="protein sequence ID" value="KAF1388904.1"/>
    <property type="molecule type" value="Genomic_DNA"/>
</dbReference>
<evidence type="ECO:0000313" key="2">
    <source>
        <dbReference type="Proteomes" id="UP000465112"/>
    </source>
</evidence>
<comment type="caution">
    <text evidence="1">The sequence shown here is derived from an EMBL/GenBank/DDBJ whole genome shotgun (WGS) entry which is preliminary data.</text>
</comment>
<keyword evidence="2" id="KW-1185">Reference proteome</keyword>
<name>A0A6A5FG47_PERFL</name>
<evidence type="ECO:0000313" key="1">
    <source>
        <dbReference type="EMBL" id="KAF1388904.1"/>
    </source>
</evidence>